<feature type="domain" description="N-acetyltransferase" evidence="1">
    <location>
        <begin position="1"/>
        <end position="169"/>
    </location>
</feature>
<gene>
    <name evidence="2" type="ORF">QQ008_05730</name>
</gene>
<dbReference type="PANTHER" id="PTHR43617:SF33">
    <property type="entry name" value="SPORE COAT POLYSACCHARIDE BIOSYNTHESIS PROTEIN SPSD"/>
    <property type="match status" value="1"/>
</dbReference>
<name>A0ABT8KJG3_9BACT</name>
<comment type="caution">
    <text evidence="2">The sequence shown here is derived from an EMBL/GenBank/DDBJ whole genome shotgun (WGS) entry which is preliminary data.</text>
</comment>
<evidence type="ECO:0000313" key="3">
    <source>
        <dbReference type="Proteomes" id="UP001172082"/>
    </source>
</evidence>
<dbReference type="InterPro" id="IPR000182">
    <property type="entry name" value="GNAT_dom"/>
</dbReference>
<dbReference type="CDD" id="cd04301">
    <property type="entry name" value="NAT_SF"/>
    <property type="match status" value="1"/>
</dbReference>
<accession>A0ABT8KJG3</accession>
<keyword evidence="3" id="KW-1185">Reference proteome</keyword>
<dbReference type="InterPro" id="IPR050276">
    <property type="entry name" value="MshD_Acetyltransferase"/>
</dbReference>
<dbReference type="RefSeq" id="WP_346750877.1">
    <property type="nucleotide sequence ID" value="NZ_JAUJEA010000002.1"/>
</dbReference>
<dbReference type="PROSITE" id="PS51186">
    <property type="entry name" value="GNAT"/>
    <property type="match status" value="1"/>
</dbReference>
<proteinExistence type="predicted"/>
<protein>
    <submittedName>
        <fullName evidence="2">GNAT family N-acetyltransferase</fullName>
    </submittedName>
</protein>
<dbReference type="SUPFAM" id="SSF55729">
    <property type="entry name" value="Acyl-CoA N-acyltransferases (Nat)"/>
    <property type="match status" value="1"/>
</dbReference>
<sequence>MEIRKAGIEDLDILQKLTQQTFLETYADQNTEEDMQEYLEAHFTHERLRESLHDPKSMYYIMFDKDEAVGYLKLRKKRSEKLEKKQVIELERIYVLKNQIGKGLGKLLIDEAIGISKRGGYEVLWLGVWEKNFRAIAFYEKCGFKQYGEHIFRLGSDVQRDYLMKLDLID</sequence>
<dbReference type="PANTHER" id="PTHR43617">
    <property type="entry name" value="L-AMINO ACID N-ACETYLTRANSFERASE"/>
    <property type="match status" value="1"/>
</dbReference>
<dbReference type="Pfam" id="PF00583">
    <property type="entry name" value="Acetyltransf_1"/>
    <property type="match status" value="1"/>
</dbReference>
<dbReference type="InterPro" id="IPR016181">
    <property type="entry name" value="Acyl_CoA_acyltransferase"/>
</dbReference>
<dbReference type="Proteomes" id="UP001172082">
    <property type="component" value="Unassembled WGS sequence"/>
</dbReference>
<dbReference type="EMBL" id="JAUJEA010000002">
    <property type="protein sequence ID" value="MDN5200847.1"/>
    <property type="molecule type" value="Genomic_DNA"/>
</dbReference>
<dbReference type="Gene3D" id="3.40.630.30">
    <property type="match status" value="1"/>
</dbReference>
<evidence type="ECO:0000313" key="2">
    <source>
        <dbReference type="EMBL" id="MDN5200847.1"/>
    </source>
</evidence>
<organism evidence="2 3">
    <name type="scientific">Splendidivirga corallicola</name>
    <dbReference type="NCBI Taxonomy" id="3051826"/>
    <lineage>
        <taxon>Bacteria</taxon>
        <taxon>Pseudomonadati</taxon>
        <taxon>Bacteroidota</taxon>
        <taxon>Cytophagia</taxon>
        <taxon>Cytophagales</taxon>
        <taxon>Splendidivirgaceae</taxon>
        <taxon>Splendidivirga</taxon>
    </lineage>
</organism>
<reference evidence="2" key="1">
    <citation type="submission" date="2023-06" db="EMBL/GenBank/DDBJ databases">
        <title>Genomic of Parafulvivirga corallium.</title>
        <authorList>
            <person name="Wang G."/>
        </authorList>
    </citation>
    <scope>NUCLEOTIDE SEQUENCE</scope>
    <source>
        <strain evidence="2">BMA10</strain>
    </source>
</reference>
<evidence type="ECO:0000259" key="1">
    <source>
        <dbReference type="PROSITE" id="PS51186"/>
    </source>
</evidence>